<evidence type="ECO:0000256" key="1">
    <source>
        <dbReference type="ARBA" id="ARBA00022723"/>
    </source>
</evidence>
<keyword evidence="2" id="KW-0862">Zinc</keyword>
<evidence type="ECO:0000313" key="6">
    <source>
        <dbReference type="Proteomes" id="UP001579974"/>
    </source>
</evidence>
<dbReference type="SMART" id="SM00829">
    <property type="entry name" value="PKS_ER"/>
    <property type="match status" value="1"/>
</dbReference>
<dbReference type="InterPro" id="IPR013149">
    <property type="entry name" value="ADH-like_C"/>
</dbReference>
<dbReference type="InterPro" id="IPR036291">
    <property type="entry name" value="NAD(P)-bd_dom_sf"/>
</dbReference>
<evidence type="ECO:0000313" key="5">
    <source>
        <dbReference type="EMBL" id="MFB5192440.1"/>
    </source>
</evidence>
<keyword evidence="1" id="KW-0479">Metal-binding</keyword>
<dbReference type="Pfam" id="PF00107">
    <property type="entry name" value="ADH_zinc_N"/>
    <property type="match status" value="1"/>
</dbReference>
<dbReference type="EMBL" id="JBDXSU010000022">
    <property type="protein sequence ID" value="MFB5192440.1"/>
    <property type="molecule type" value="Genomic_DNA"/>
</dbReference>
<dbReference type="InterPro" id="IPR020843">
    <property type="entry name" value="ER"/>
</dbReference>
<evidence type="ECO:0000256" key="3">
    <source>
        <dbReference type="ARBA" id="ARBA00023002"/>
    </source>
</evidence>
<sequence>MKKVAVVGKRRVGLVEAPIPSPSDEMVVVKVNVAPMCSEYKTYLSGKETDCLGHEAVGEVVEASSVSRVHIGDRVVAMPLNGCGECRYCLAGDYIHCLNNTMQDATMAQYVLKPSFILRRVPDDIPDELASLACCALGPSFGAFERMSLNAYDTVLVTGLGPVGLGAVVNARFRGARVIAVESNEYRANLAREIGAQAVFDPSDPDLVAEIANRFGASGVDYAIDCSGTVAAHRTCIDVVRRKGQVALVGECHHETPIVASRDFIRKGLTLFGSWHYNLNDFPKLMDMIRTFPAVKQLVSHVYPMSQIQQAFETSASQQCAKILIKPWQ</sequence>
<dbReference type="SUPFAM" id="SSF50129">
    <property type="entry name" value="GroES-like"/>
    <property type="match status" value="1"/>
</dbReference>
<name>A0ABV5AJJ7_9BACL</name>
<comment type="caution">
    <text evidence="5">The sequence shown here is derived from an EMBL/GenBank/DDBJ whole genome shotgun (WGS) entry which is preliminary data.</text>
</comment>
<dbReference type="Gene3D" id="3.90.180.10">
    <property type="entry name" value="Medium-chain alcohol dehydrogenases, catalytic domain"/>
    <property type="match status" value="1"/>
</dbReference>
<dbReference type="InterPro" id="IPR013154">
    <property type="entry name" value="ADH-like_N"/>
</dbReference>
<reference evidence="5 6" key="1">
    <citation type="journal article" date="2024" name="Int. J. Mol. Sci.">
        <title>Exploration of Alicyclobacillus spp. Genome in Search of Antibiotic Resistance.</title>
        <authorList>
            <person name="Bucka-Kolendo J."/>
            <person name="Kiousi D.E."/>
            <person name="Dekowska A."/>
            <person name="Mikolajczuk-Szczyrba A."/>
            <person name="Karadedos D.M."/>
            <person name="Michael P."/>
            <person name="Galanis A."/>
            <person name="Sokolowska B."/>
        </authorList>
    </citation>
    <scope>NUCLEOTIDE SEQUENCE [LARGE SCALE GENOMIC DNA]</scope>
    <source>
        <strain evidence="5 6">KKP 3000</strain>
    </source>
</reference>
<dbReference type="InterPro" id="IPR050129">
    <property type="entry name" value="Zn_alcohol_dh"/>
</dbReference>
<dbReference type="PANTHER" id="PTHR43401">
    <property type="entry name" value="L-THREONINE 3-DEHYDROGENASE"/>
    <property type="match status" value="1"/>
</dbReference>
<keyword evidence="3" id="KW-0560">Oxidoreductase</keyword>
<organism evidence="5 6">
    <name type="scientific">Alicyclobacillus fastidiosus</name>
    <dbReference type="NCBI Taxonomy" id="392011"/>
    <lineage>
        <taxon>Bacteria</taxon>
        <taxon>Bacillati</taxon>
        <taxon>Bacillota</taxon>
        <taxon>Bacilli</taxon>
        <taxon>Bacillales</taxon>
        <taxon>Alicyclobacillaceae</taxon>
        <taxon>Alicyclobacillus</taxon>
    </lineage>
</organism>
<feature type="domain" description="Enoyl reductase (ER)" evidence="4">
    <location>
        <begin position="8"/>
        <end position="325"/>
    </location>
</feature>
<dbReference type="Pfam" id="PF08240">
    <property type="entry name" value="ADH_N"/>
    <property type="match status" value="1"/>
</dbReference>
<accession>A0ABV5AJJ7</accession>
<protein>
    <submittedName>
        <fullName evidence="5">Zinc-binding dehydrogenase</fullName>
    </submittedName>
</protein>
<proteinExistence type="predicted"/>
<dbReference type="PANTHER" id="PTHR43401:SF2">
    <property type="entry name" value="L-THREONINE 3-DEHYDROGENASE"/>
    <property type="match status" value="1"/>
</dbReference>
<gene>
    <name evidence="5" type="ORF">KKP3000_001643</name>
</gene>
<dbReference type="Proteomes" id="UP001579974">
    <property type="component" value="Unassembled WGS sequence"/>
</dbReference>
<evidence type="ECO:0000259" key="4">
    <source>
        <dbReference type="SMART" id="SM00829"/>
    </source>
</evidence>
<dbReference type="InterPro" id="IPR011032">
    <property type="entry name" value="GroES-like_sf"/>
</dbReference>
<dbReference type="SUPFAM" id="SSF51735">
    <property type="entry name" value="NAD(P)-binding Rossmann-fold domains"/>
    <property type="match status" value="1"/>
</dbReference>
<keyword evidence="6" id="KW-1185">Reference proteome</keyword>
<evidence type="ECO:0000256" key="2">
    <source>
        <dbReference type="ARBA" id="ARBA00022833"/>
    </source>
</evidence>
<dbReference type="RefSeq" id="WP_275473257.1">
    <property type="nucleotide sequence ID" value="NZ_CP162940.1"/>
</dbReference>